<dbReference type="PANTHER" id="PTHR11849:SF306">
    <property type="entry name" value="ETS TRANSLOCATION VARIANT 3-LIKE PROTEIN"/>
    <property type="match status" value="1"/>
</dbReference>
<dbReference type="Proteomes" id="UP000565785">
    <property type="component" value="Unassembled WGS sequence"/>
</dbReference>
<dbReference type="Gene3D" id="1.10.10.10">
    <property type="entry name" value="Winged helix-like DNA-binding domain superfamily/Winged helix DNA-binding domain"/>
    <property type="match status" value="1"/>
</dbReference>
<dbReference type="InterPro" id="IPR036388">
    <property type="entry name" value="WH-like_DNA-bd_sf"/>
</dbReference>
<name>A0A7L1N0Y8_RHICY</name>
<evidence type="ECO:0000313" key="6">
    <source>
        <dbReference type="EMBL" id="NXN93115.1"/>
    </source>
</evidence>
<dbReference type="InterPro" id="IPR000418">
    <property type="entry name" value="Ets_dom"/>
</dbReference>
<dbReference type="GO" id="GO:0000981">
    <property type="term" value="F:DNA-binding transcription factor activity, RNA polymerase II-specific"/>
    <property type="evidence" value="ECO:0007669"/>
    <property type="project" value="TreeGrafter"/>
</dbReference>
<feature type="non-terminal residue" evidence="6">
    <location>
        <position position="279"/>
    </location>
</feature>
<evidence type="ECO:0000256" key="3">
    <source>
        <dbReference type="RuleBase" id="RU004019"/>
    </source>
</evidence>
<dbReference type="PROSITE" id="PS00346">
    <property type="entry name" value="ETS_DOMAIN_2"/>
    <property type="match status" value="1"/>
</dbReference>
<feature type="compositionally biased region" description="Low complexity" evidence="4">
    <location>
        <begin position="155"/>
        <end position="166"/>
    </location>
</feature>
<protein>
    <submittedName>
        <fullName evidence="6">ETV3L protein</fullName>
    </submittedName>
</protein>
<dbReference type="SMART" id="SM00413">
    <property type="entry name" value="ETS"/>
    <property type="match status" value="1"/>
</dbReference>
<dbReference type="Pfam" id="PF00178">
    <property type="entry name" value="Ets"/>
    <property type="match status" value="1"/>
</dbReference>
<dbReference type="PROSITE" id="PS50061">
    <property type="entry name" value="ETS_DOMAIN_3"/>
    <property type="match status" value="1"/>
</dbReference>
<feature type="non-terminal residue" evidence="6">
    <location>
        <position position="1"/>
    </location>
</feature>
<proteinExistence type="inferred from homology"/>
<comment type="caution">
    <text evidence="6">The sequence shown here is derived from an EMBL/GenBank/DDBJ whole genome shotgun (WGS) entry which is preliminary data.</text>
</comment>
<dbReference type="GO" id="GO:0043565">
    <property type="term" value="F:sequence-specific DNA binding"/>
    <property type="evidence" value="ECO:0007669"/>
    <property type="project" value="InterPro"/>
</dbReference>
<dbReference type="OrthoDB" id="10067219at2759"/>
<evidence type="ECO:0000256" key="1">
    <source>
        <dbReference type="ARBA" id="ARBA00005562"/>
    </source>
</evidence>
<organism evidence="6 7">
    <name type="scientific">Rhinopomastus cyanomelas</name>
    <name type="common">Common scimitarbill</name>
    <dbReference type="NCBI Taxonomy" id="113115"/>
    <lineage>
        <taxon>Eukaryota</taxon>
        <taxon>Metazoa</taxon>
        <taxon>Chordata</taxon>
        <taxon>Craniata</taxon>
        <taxon>Vertebrata</taxon>
        <taxon>Euteleostomi</taxon>
        <taxon>Archelosauria</taxon>
        <taxon>Archosauria</taxon>
        <taxon>Dinosauria</taxon>
        <taxon>Saurischia</taxon>
        <taxon>Theropoda</taxon>
        <taxon>Coelurosauria</taxon>
        <taxon>Aves</taxon>
        <taxon>Neognathae</taxon>
        <taxon>Neoaves</taxon>
        <taxon>Telluraves</taxon>
        <taxon>Coraciimorphae</taxon>
        <taxon>Bucerotiformes</taxon>
        <taxon>Rhinopomastidae</taxon>
        <taxon>Rhinopomastus</taxon>
    </lineage>
</organism>
<reference evidence="6 7" key="1">
    <citation type="submission" date="2019-09" db="EMBL/GenBank/DDBJ databases">
        <title>Bird 10,000 Genomes (B10K) Project - Family phase.</title>
        <authorList>
            <person name="Zhang G."/>
        </authorList>
    </citation>
    <scope>NUCLEOTIDE SEQUENCE [LARGE SCALE GENOMIC DNA]</scope>
    <source>
        <strain evidence="6">B10K-DU-002-35</strain>
        <tissue evidence="6">Muscle</tissue>
    </source>
</reference>
<keyword evidence="2 3" id="KW-0238">DNA-binding</keyword>
<evidence type="ECO:0000313" key="7">
    <source>
        <dbReference type="Proteomes" id="UP000565785"/>
    </source>
</evidence>
<evidence type="ECO:0000259" key="5">
    <source>
        <dbReference type="PROSITE" id="PS50061"/>
    </source>
</evidence>
<dbReference type="InterPro" id="IPR046328">
    <property type="entry name" value="ETS_fam"/>
</dbReference>
<feature type="domain" description="ETS" evidence="5">
    <location>
        <begin position="40"/>
        <end position="121"/>
    </location>
</feature>
<evidence type="ECO:0000256" key="2">
    <source>
        <dbReference type="ARBA" id="ARBA00023125"/>
    </source>
</evidence>
<dbReference type="SUPFAM" id="SSF46785">
    <property type="entry name" value="Winged helix' DNA-binding domain"/>
    <property type="match status" value="1"/>
</dbReference>
<comment type="subcellular location">
    <subcellularLocation>
        <location evidence="3">Nucleus</location>
    </subcellularLocation>
</comment>
<dbReference type="EMBL" id="VXBP01001704">
    <property type="protein sequence ID" value="NXN93115.1"/>
    <property type="molecule type" value="Genomic_DNA"/>
</dbReference>
<dbReference type="PRINTS" id="PR00454">
    <property type="entry name" value="ETSDOMAIN"/>
</dbReference>
<dbReference type="GO" id="GO:0030154">
    <property type="term" value="P:cell differentiation"/>
    <property type="evidence" value="ECO:0007669"/>
    <property type="project" value="TreeGrafter"/>
</dbReference>
<dbReference type="PANTHER" id="PTHR11849">
    <property type="entry name" value="ETS"/>
    <property type="match status" value="1"/>
</dbReference>
<feature type="region of interest" description="Disordered" evidence="4">
    <location>
        <begin position="136"/>
        <end position="166"/>
    </location>
</feature>
<evidence type="ECO:0000256" key="4">
    <source>
        <dbReference type="SAM" id="MobiDB-lite"/>
    </source>
</evidence>
<accession>A0A7L1N0Y8</accession>
<sequence>MPCGCRSLTLPVVPGFSGVAGLTLPAWAPGATPSPGSRQPQLWLFILELLQQERFRHVIAWQGGEDGEFVIKDPDEVARLWGRRKRKPHMNYDKLSRALRYYYRKRILRKTKGKRFTYRFNRLLFLGRPVLLHPPAAPSRVGGPRTPTLAEAHTPHPGAGLPFAGAAATHPRPVPSLWLSRWVLGKPPAWHWGPRHPDVTENTAITTGTSKPGARGHGFGSVSPPFLEGSCCQSGVPQDLPPTGGSFAPPLPILGPPVPVWATFPGRLLASPSRPLPLL</sequence>
<gene>
    <name evidence="6" type="primary">Etv3l</name>
    <name evidence="6" type="ORF">RHICYA_R10290</name>
</gene>
<dbReference type="InterPro" id="IPR036390">
    <property type="entry name" value="WH_DNA-bd_sf"/>
</dbReference>
<dbReference type="GO" id="GO:0005634">
    <property type="term" value="C:nucleus"/>
    <property type="evidence" value="ECO:0007669"/>
    <property type="project" value="UniProtKB-SubCell"/>
</dbReference>
<dbReference type="AlphaFoldDB" id="A0A7L1N0Y8"/>
<keyword evidence="3" id="KW-0539">Nucleus</keyword>
<comment type="similarity">
    <text evidence="1 3">Belongs to the ETS family.</text>
</comment>
<keyword evidence="7" id="KW-1185">Reference proteome</keyword>